<dbReference type="GO" id="GO:0009279">
    <property type="term" value="C:cell outer membrane"/>
    <property type="evidence" value="ECO:0007669"/>
    <property type="project" value="UniProtKB-SubCell"/>
</dbReference>
<dbReference type="InterPro" id="IPR011250">
    <property type="entry name" value="OMP/PagP_B-barrel"/>
</dbReference>
<evidence type="ECO:0000256" key="1">
    <source>
        <dbReference type="ARBA" id="ARBA00004442"/>
    </source>
</evidence>
<dbReference type="OrthoDB" id="9807574at2"/>
<dbReference type="GO" id="GO:0055085">
    <property type="term" value="P:transmembrane transport"/>
    <property type="evidence" value="ECO:0007669"/>
    <property type="project" value="TreeGrafter"/>
</dbReference>
<name>A0A158HYA9_CABSO</name>
<dbReference type="RefSeq" id="WP_060858215.1">
    <property type="nucleotide sequence ID" value="NZ_FCOC02000022.1"/>
</dbReference>
<keyword evidence="2" id="KW-0732">Signal</keyword>
<feature type="signal peptide" evidence="2">
    <location>
        <begin position="1"/>
        <end position="22"/>
    </location>
</feature>
<dbReference type="AlphaFoldDB" id="A0A158HYA9"/>
<dbReference type="PANTHER" id="PTHR36920:SF1">
    <property type="entry name" value="OUTER MEMBRANE PROTEIN W"/>
    <property type="match status" value="1"/>
</dbReference>
<organism evidence="3 4">
    <name type="scientific">Caballeronia sordidicola</name>
    <name type="common">Burkholderia sordidicola</name>
    <dbReference type="NCBI Taxonomy" id="196367"/>
    <lineage>
        <taxon>Bacteria</taxon>
        <taxon>Pseudomonadati</taxon>
        <taxon>Pseudomonadota</taxon>
        <taxon>Betaproteobacteria</taxon>
        <taxon>Burkholderiales</taxon>
        <taxon>Burkholderiaceae</taxon>
        <taxon>Caballeronia</taxon>
    </lineage>
</organism>
<proteinExistence type="predicted"/>
<accession>A0A158HYA9</accession>
<dbReference type="Gene3D" id="2.40.160.20">
    <property type="match status" value="1"/>
</dbReference>
<dbReference type="Pfam" id="PF03922">
    <property type="entry name" value="OmpW"/>
    <property type="match status" value="1"/>
</dbReference>
<reference evidence="3 4" key="1">
    <citation type="submission" date="2016-01" db="EMBL/GenBank/DDBJ databases">
        <authorList>
            <person name="Oliw E.H."/>
        </authorList>
    </citation>
    <scope>NUCLEOTIDE SEQUENCE [LARGE SCALE GENOMIC DNA]</scope>
    <source>
        <strain evidence="3">LMG 22029</strain>
    </source>
</reference>
<sequence>MTIKRVVTGVAAFTCITGAAHAQSANTFYFTTGWLHFAPISSSGLLKETSVGGSPVGIEVPNTGANLSNSDTAGLTAGYFITDHISGEFVFGIPPKFDLKGDRGFSQYGTLGTAKQWSPTFLLKYYFMQPQAKLRPYVGIGVTRVWFSDAKITNTAFETNVLHGPTDVSTDRSWAPVFNAGLTYAFTDHWFAGFSLSFVPLHATAKLTTQAQTPVGPLTVKSEAKLKLNPIVTYLNVGYRF</sequence>
<evidence type="ECO:0000256" key="2">
    <source>
        <dbReference type="SAM" id="SignalP"/>
    </source>
</evidence>
<evidence type="ECO:0000313" key="3">
    <source>
        <dbReference type="EMBL" id="SAL49395.1"/>
    </source>
</evidence>
<dbReference type="Proteomes" id="UP000054893">
    <property type="component" value="Unassembled WGS sequence"/>
</dbReference>
<feature type="chain" id="PRO_5007810610" evidence="2">
    <location>
        <begin position="23"/>
        <end position="241"/>
    </location>
</feature>
<dbReference type="SUPFAM" id="SSF56925">
    <property type="entry name" value="OMPA-like"/>
    <property type="match status" value="1"/>
</dbReference>
<dbReference type="EMBL" id="FCOC02000022">
    <property type="protein sequence ID" value="SAL49395.1"/>
    <property type="molecule type" value="Genomic_DNA"/>
</dbReference>
<gene>
    <name evidence="3" type="ORF">AWB64_05203</name>
</gene>
<protein>
    <submittedName>
        <fullName evidence="3">Outer membrane protein</fullName>
    </submittedName>
</protein>
<comment type="subcellular location">
    <subcellularLocation>
        <location evidence="1">Cell outer membrane</location>
    </subcellularLocation>
</comment>
<dbReference type="PANTHER" id="PTHR36920">
    <property type="match status" value="1"/>
</dbReference>
<dbReference type="InterPro" id="IPR005618">
    <property type="entry name" value="OMPW"/>
</dbReference>
<evidence type="ECO:0000313" key="4">
    <source>
        <dbReference type="Proteomes" id="UP000054893"/>
    </source>
</evidence>